<dbReference type="SUPFAM" id="SSF46689">
    <property type="entry name" value="Homeodomain-like"/>
    <property type="match status" value="1"/>
</dbReference>
<protein>
    <recommendedName>
        <fullName evidence="2">histidine kinase</fullName>
        <ecNumber evidence="2">2.7.13.3</ecNumber>
    </recommendedName>
</protein>
<geneLocation type="plasmid" evidence="12 13">
    <name>p1</name>
</geneLocation>
<organism evidence="12 13">
    <name type="scientific">Flammeovirga kamogawensis</name>
    <dbReference type="NCBI Taxonomy" id="373891"/>
    <lineage>
        <taxon>Bacteria</taxon>
        <taxon>Pseudomonadati</taxon>
        <taxon>Bacteroidota</taxon>
        <taxon>Cytophagia</taxon>
        <taxon>Cytophagales</taxon>
        <taxon>Flammeovirgaceae</taxon>
        <taxon>Flammeovirga</taxon>
    </lineage>
</organism>
<dbReference type="SUPFAM" id="SSF47384">
    <property type="entry name" value="Homodimeric domain of signal transducing histidine kinase"/>
    <property type="match status" value="1"/>
</dbReference>
<dbReference type="Gene3D" id="2.130.10.10">
    <property type="entry name" value="YVTN repeat-like/Quinoprotein amine dehydrogenase"/>
    <property type="match status" value="3"/>
</dbReference>
<dbReference type="SMART" id="SM00387">
    <property type="entry name" value="HATPase_c"/>
    <property type="match status" value="1"/>
</dbReference>
<dbReference type="CDD" id="cd00082">
    <property type="entry name" value="HisKA"/>
    <property type="match status" value="1"/>
</dbReference>
<proteinExistence type="predicted"/>
<dbReference type="PROSITE" id="PS01124">
    <property type="entry name" value="HTH_ARAC_FAMILY_2"/>
    <property type="match status" value="1"/>
</dbReference>
<dbReference type="EC" id="2.7.13.3" evidence="2"/>
<evidence type="ECO:0000256" key="5">
    <source>
        <dbReference type="ARBA" id="ARBA00023163"/>
    </source>
</evidence>
<feature type="chain" id="PRO_5047113421" description="histidine kinase" evidence="8">
    <location>
        <begin position="20"/>
        <end position="1345"/>
    </location>
</feature>
<sequence>MKQIIILSLFLFFCFNTEANNKIFKHIQISNGLSQTSVTCLLQDTEGSVWMGTRDGLNVYNGRNMTTFVTNNHNDSTSISGNLITDIQEDNLGNIWVSTNSGLSYYNKNKGTFKNYTINNPNGLEGNIILKLYVDCDQKLWVGMNDGLYLFDKNTFRKIETLNIFSIKAIYQDNEGRFWLGTMEKGLLLYNPRTDSFISFQHIPNNPASISNNNVTNIYEDSKTNLWISTKKGLNLMDRSTGSFKVFLHDKNNPNSLINNSIRVVKEDTRGQLWIGTYKGISIFDYNTKEFSNISMDENYSLGLTHNSIYDIICDQRGSVWIATYFGGVNIYDSYLNQVSFYEENNFDTSLGLSFRVVGPIVEDNQHRIWIGTEGKGINLFNPITKKFTQLNYKSIGLPSDSENIKALFWSKDNKLWIGTNSSGIIVYNPKTKKHKRLTKGEGSLTSNTISGIVEKDAKMYISTNAGVNVYDLKTKEFFAVQLHGKSNVRVRELIIDRKGILWFATENLGVFAYNNKSGIIDHYRHIDGDENSLSSNFTSALFESLQGEIWVGTRGGGLNRFNQQTKKFEHFNIEDGLSTNTINGILEGNTGALWVSTLKGLSRFNQSTNRFKSYSSEDILPNSELNEHSVFKSKNGTFYVGTTQGLMVLNENTIKENPYMSPINFTELKVGNHVVRVGDESGILKKPIYETKEINLPHDYHSLSIFFSDFNFINTKSSIFGAYLEGFDDEWRTIGSVNNVTYTSLKPGKYTLHVRVGKKGGVWSDNIKSLTIVVNQSPFATWWAYAVYLGIILTIIYLLWIYTLKMEKMKHGLELADVERSKLEEVNQLKLKFFTNISHEFRTPLTLIMTPIRELLDSKSGNRETKEKYEIVYKNANRLYQLINELMDFRKQETGNLQLKVKKHNLYNFLHDAYFSFKDHARQKEIDYTFECDKDAELFFDKMQFEKVIINLLSNAFKFTPTKGRIDLSCFNDAETDLMCIKITDSGKGIPADLQQTIFDRFYQIENAREDNEVGTGIGLALSKGIVDLHGGEISVESIEGHGTTFTILLPEGATHYVEEQLVTDEAVEEVVNDEMPEQEETEGLKILVVEDNEDMRSLVASVFKDSCTVLEAEDGEQGLAMAIENMPDLIISDIMMPKVSGIDLCRRLKQNLKTSHIPIILLTAKHSDDTKIAGIDAGADGFVTKPFNANMLKVRCRNLIKSRAMLRKKFSYAEEENQSEATGLNSLDEKLIRDAKQAIEKHVQDPEFNVNMLAHEIGLGRTMLYTKIKAISGQTPNGFIQTYRLQKAAEMLMKDPTLNVSEVCYSVGFNTPKYFSKCFFEQFGEKPSVYAKKLKEKAVTVVE</sequence>
<keyword evidence="4" id="KW-0805">Transcription regulation</keyword>
<keyword evidence="13" id="KW-1185">Reference proteome</keyword>
<evidence type="ECO:0000256" key="6">
    <source>
        <dbReference type="PROSITE-ProRule" id="PRU00169"/>
    </source>
</evidence>
<dbReference type="SUPFAM" id="SSF55874">
    <property type="entry name" value="ATPase domain of HSP90 chaperone/DNA topoisomerase II/histidine kinase"/>
    <property type="match status" value="1"/>
</dbReference>
<evidence type="ECO:0000259" key="11">
    <source>
        <dbReference type="PROSITE" id="PS50110"/>
    </source>
</evidence>
<keyword evidence="5" id="KW-0804">Transcription</keyword>
<dbReference type="InterPro" id="IPR011123">
    <property type="entry name" value="Y_Y_Y"/>
</dbReference>
<feature type="domain" description="HTH araC/xylS-type" evidence="9">
    <location>
        <begin position="1235"/>
        <end position="1335"/>
    </location>
</feature>
<dbReference type="PANTHER" id="PTHR43547:SF2">
    <property type="entry name" value="HYBRID SIGNAL TRANSDUCTION HISTIDINE KINASE C"/>
    <property type="match status" value="1"/>
</dbReference>
<keyword evidence="8" id="KW-0732">Signal</keyword>
<dbReference type="SMART" id="SM00342">
    <property type="entry name" value="HTH_ARAC"/>
    <property type="match status" value="1"/>
</dbReference>
<dbReference type="InterPro" id="IPR005467">
    <property type="entry name" value="His_kinase_dom"/>
</dbReference>
<keyword evidence="7" id="KW-0472">Membrane</keyword>
<dbReference type="Pfam" id="PF00072">
    <property type="entry name" value="Response_reg"/>
    <property type="match status" value="1"/>
</dbReference>
<dbReference type="InterPro" id="IPR003661">
    <property type="entry name" value="HisK_dim/P_dom"/>
</dbReference>
<dbReference type="SUPFAM" id="SSF63829">
    <property type="entry name" value="Calcium-dependent phosphotriesterase"/>
    <property type="match status" value="2"/>
</dbReference>
<dbReference type="InterPro" id="IPR015943">
    <property type="entry name" value="WD40/YVTN_repeat-like_dom_sf"/>
</dbReference>
<dbReference type="PROSITE" id="PS50110">
    <property type="entry name" value="RESPONSE_REGULATORY"/>
    <property type="match status" value="1"/>
</dbReference>
<evidence type="ECO:0000313" key="12">
    <source>
        <dbReference type="EMBL" id="QWG10501.1"/>
    </source>
</evidence>
<evidence type="ECO:0000256" key="2">
    <source>
        <dbReference type="ARBA" id="ARBA00012438"/>
    </source>
</evidence>
<dbReference type="Gene3D" id="1.10.287.130">
    <property type="match status" value="1"/>
</dbReference>
<gene>
    <name evidence="12" type="ORF">KM029_26370</name>
</gene>
<dbReference type="Gene3D" id="2.60.40.10">
    <property type="entry name" value="Immunoglobulins"/>
    <property type="match status" value="1"/>
</dbReference>
<dbReference type="InterPro" id="IPR036097">
    <property type="entry name" value="HisK_dim/P_sf"/>
</dbReference>
<dbReference type="PROSITE" id="PS50109">
    <property type="entry name" value="HIS_KIN"/>
    <property type="match status" value="1"/>
</dbReference>
<name>A0ABX8H3M4_9BACT</name>
<evidence type="ECO:0000256" key="1">
    <source>
        <dbReference type="ARBA" id="ARBA00000085"/>
    </source>
</evidence>
<accession>A0ABX8H3M4</accession>
<dbReference type="Gene3D" id="3.30.565.10">
    <property type="entry name" value="Histidine kinase-like ATPase, C-terminal domain"/>
    <property type="match status" value="1"/>
</dbReference>
<evidence type="ECO:0000256" key="4">
    <source>
        <dbReference type="ARBA" id="ARBA00023015"/>
    </source>
</evidence>
<evidence type="ECO:0000256" key="3">
    <source>
        <dbReference type="ARBA" id="ARBA00022553"/>
    </source>
</evidence>
<dbReference type="InterPro" id="IPR036890">
    <property type="entry name" value="HATPase_C_sf"/>
</dbReference>
<feature type="domain" description="Histidine kinase" evidence="10">
    <location>
        <begin position="837"/>
        <end position="1055"/>
    </location>
</feature>
<dbReference type="SMART" id="SM00448">
    <property type="entry name" value="REC"/>
    <property type="match status" value="1"/>
</dbReference>
<dbReference type="Pfam" id="PF00512">
    <property type="entry name" value="HisKA"/>
    <property type="match status" value="1"/>
</dbReference>
<dbReference type="EMBL" id="CP076130">
    <property type="protein sequence ID" value="QWG10501.1"/>
    <property type="molecule type" value="Genomic_DNA"/>
</dbReference>
<dbReference type="Gene3D" id="1.10.10.60">
    <property type="entry name" value="Homeodomain-like"/>
    <property type="match status" value="1"/>
</dbReference>
<dbReference type="Pfam" id="PF02518">
    <property type="entry name" value="HATPase_c"/>
    <property type="match status" value="1"/>
</dbReference>
<dbReference type="InterPro" id="IPR011110">
    <property type="entry name" value="Reg_prop"/>
</dbReference>
<dbReference type="InterPro" id="IPR009057">
    <property type="entry name" value="Homeodomain-like_sf"/>
</dbReference>
<dbReference type="Pfam" id="PF07494">
    <property type="entry name" value="Reg_prop"/>
    <property type="match status" value="5"/>
</dbReference>
<feature type="signal peptide" evidence="8">
    <location>
        <begin position="1"/>
        <end position="19"/>
    </location>
</feature>
<keyword evidence="3 6" id="KW-0597">Phosphoprotein</keyword>
<dbReference type="InterPro" id="IPR013783">
    <property type="entry name" value="Ig-like_fold"/>
</dbReference>
<feature type="transmembrane region" description="Helical" evidence="7">
    <location>
        <begin position="783"/>
        <end position="803"/>
    </location>
</feature>
<dbReference type="Pfam" id="PF12833">
    <property type="entry name" value="HTH_18"/>
    <property type="match status" value="1"/>
</dbReference>
<keyword evidence="12" id="KW-0614">Plasmid</keyword>
<dbReference type="Proteomes" id="UP000682802">
    <property type="component" value="Plasmid p1"/>
</dbReference>
<dbReference type="Gene3D" id="3.40.50.2300">
    <property type="match status" value="1"/>
</dbReference>
<dbReference type="InterPro" id="IPR018060">
    <property type="entry name" value="HTH_AraC"/>
</dbReference>
<dbReference type="PRINTS" id="PR00344">
    <property type="entry name" value="BCTRLSENSOR"/>
</dbReference>
<evidence type="ECO:0000259" key="10">
    <source>
        <dbReference type="PROSITE" id="PS50109"/>
    </source>
</evidence>
<dbReference type="SMART" id="SM00388">
    <property type="entry name" value="HisKA"/>
    <property type="match status" value="1"/>
</dbReference>
<dbReference type="Pfam" id="PF07495">
    <property type="entry name" value="Y_Y_Y"/>
    <property type="match status" value="1"/>
</dbReference>
<dbReference type="RefSeq" id="WP_144076971.1">
    <property type="nucleotide sequence ID" value="NZ_CP076130.1"/>
</dbReference>
<dbReference type="SUPFAM" id="SSF52172">
    <property type="entry name" value="CheY-like"/>
    <property type="match status" value="1"/>
</dbReference>
<dbReference type="InterPro" id="IPR004358">
    <property type="entry name" value="Sig_transdc_His_kin-like_C"/>
</dbReference>
<reference evidence="12 13" key="1">
    <citation type="submission" date="2021-05" db="EMBL/GenBank/DDBJ databases">
        <title>Comparative genomic studies on the polysaccharide-degrading batcterial strains of the Flammeovirga genus.</title>
        <authorList>
            <person name="Zewei F."/>
            <person name="Zheng Z."/>
            <person name="Yu L."/>
            <person name="Ruyue G."/>
            <person name="Yanhong M."/>
            <person name="Yuanyuan C."/>
            <person name="Jingyan G."/>
            <person name="Wenjun H."/>
        </authorList>
    </citation>
    <scope>NUCLEOTIDE SEQUENCE [LARGE SCALE GENOMIC DNA]</scope>
    <source>
        <strain evidence="12 13">YS10</strain>
        <plasmid evidence="12 13">p1</plasmid>
    </source>
</reference>
<dbReference type="PANTHER" id="PTHR43547">
    <property type="entry name" value="TWO-COMPONENT HISTIDINE KINASE"/>
    <property type="match status" value="1"/>
</dbReference>
<feature type="domain" description="Response regulatory" evidence="11">
    <location>
        <begin position="1087"/>
        <end position="1202"/>
    </location>
</feature>
<dbReference type="InterPro" id="IPR003594">
    <property type="entry name" value="HATPase_dom"/>
</dbReference>
<feature type="modified residue" description="4-aspartylphosphate" evidence="6">
    <location>
        <position position="1135"/>
    </location>
</feature>
<keyword evidence="7" id="KW-1133">Transmembrane helix</keyword>
<evidence type="ECO:0000256" key="7">
    <source>
        <dbReference type="SAM" id="Phobius"/>
    </source>
</evidence>
<evidence type="ECO:0000259" key="9">
    <source>
        <dbReference type="PROSITE" id="PS01124"/>
    </source>
</evidence>
<keyword evidence="7" id="KW-0812">Transmembrane</keyword>
<comment type="catalytic activity">
    <reaction evidence="1">
        <text>ATP + protein L-histidine = ADP + protein N-phospho-L-histidine.</text>
        <dbReference type="EC" id="2.7.13.3"/>
    </reaction>
</comment>
<dbReference type="InterPro" id="IPR001789">
    <property type="entry name" value="Sig_transdc_resp-reg_receiver"/>
</dbReference>
<dbReference type="InterPro" id="IPR011006">
    <property type="entry name" value="CheY-like_superfamily"/>
</dbReference>
<evidence type="ECO:0000313" key="13">
    <source>
        <dbReference type="Proteomes" id="UP000682802"/>
    </source>
</evidence>
<evidence type="ECO:0000256" key="8">
    <source>
        <dbReference type="SAM" id="SignalP"/>
    </source>
</evidence>